<comment type="caution">
    <text evidence="2">The sequence shown here is derived from an EMBL/GenBank/DDBJ whole genome shotgun (WGS) entry which is preliminary data.</text>
</comment>
<dbReference type="EMBL" id="JANCPR020000021">
    <property type="protein sequence ID" value="MDJ1134520.1"/>
    <property type="molecule type" value="Genomic_DNA"/>
</dbReference>
<reference evidence="2 3" key="1">
    <citation type="submission" date="2023-05" db="EMBL/GenBank/DDBJ databases">
        <title>Streptantibioticus silvisoli sp. nov., acidotolerant actinomycetes 1 from pine litter.</title>
        <authorList>
            <person name="Swiecimska M."/>
            <person name="Golinska P."/>
            <person name="Sangal V."/>
            <person name="Wachnowicz B."/>
            <person name="Goodfellow M."/>
        </authorList>
    </citation>
    <scope>NUCLEOTIDE SEQUENCE [LARGE SCALE GENOMIC DNA]</scope>
    <source>
        <strain evidence="2 3">DSM 42109</strain>
    </source>
</reference>
<evidence type="ECO:0000313" key="3">
    <source>
        <dbReference type="Proteomes" id="UP001214441"/>
    </source>
</evidence>
<dbReference type="RefSeq" id="WP_274042042.1">
    <property type="nucleotide sequence ID" value="NZ_JANCPR020000021.1"/>
</dbReference>
<accession>A0ABT6ZZN8</accession>
<proteinExistence type="predicted"/>
<evidence type="ECO:0000256" key="1">
    <source>
        <dbReference type="SAM" id="MobiDB-lite"/>
    </source>
</evidence>
<gene>
    <name evidence="2" type="ORF">NMN56_021655</name>
</gene>
<name>A0ABT6ZZN8_9ACTN</name>
<evidence type="ECO:0008006" key="4">
    <source>
        <dbReference type="Google" id="ProtNLM"/>
    </source>
</evidence>
<feature type="compositionally biased region" description="Basic and acidic residues" evidence="1">
    <location>
        <begin position="142"/>
        <end position="164"/>
    </location>
</feature>
<keyword evidence="3" id="KW-1185">Reference proteome</keyword>
<evidence type="ECO:0000313" key="2">
    <source>
        <dbReference type="EMBL" id="MDJ1134520.1"/>
    </source>
</evidence>
<feature type="region of interest" description="Disordered" evidence="1">
    <location>
        <begin position="14"/>
        <end position="40"/>
    </location>
</feature>
<dbReference type="Proteomes" id="UP001214441">
    <property type="component" value="Unassembled WGS sequence"/>
</dbReference>
<protein>
    <recommendedName>
        <fullName evidence="4">Excreted virulence factor EspC, type VII ESX diderm</fullName>
    </recommendedName>
</protein>
<organism evidence="2 3">
    <name type="scientific">Streptomyces iconiensis</name>
    <dbReference type="NCBI Taxonomy" id="1384038"/>
    <lineage>
        <taxon>Bacteria</taxon>
        <taxon>Bacillati</taxon>
        <taxon>Actinomycetota</taxon>
        <taxon>Actinomycetes</taxon>
        <taxon>Kitasatosporales</taxon>
        <taxon>Streptomycetaceae</taxon>
        <taxon>Streptomyces</taxon>
    </lineage>
</organism>
<feature type="region of interest" description="Disordered" evidence="1">
    <location>
        <begin position="118"/>
        <end position="164"/>
    </location>
</feature>
<sequence>MSFDQEWTGLVAAARSRQAEGTRLNSAGAGGADGSSKGSLKVTAGALRKRAKRAEETVARDFVDAQRVTASSTREVPGTLEGFACDEALQDYMDSWKKKVAHVKDSLGPEGVAGALRTAADAFSGEDHRQGSNFAGSGSGENDGKTSEVREMPPRKPYEPGDVV</sequence>